<dbReference type="OrthoDB" id="9775607at2"/>
<evidence type="ECO:0000313" key="10">
    <source>
        <dbReference type="Proteomes" id="UP000053797"/>
    </source>
</evidence>
<dbReference type="GeneID" id="90838358"/>
<evidence type="ECO:0000256" key="4">
    <source>
        <dbReference type="ARBA" id="ARBA00047720"/>
    </source>
</evidence>
<sequence>MKKNCGRSPWTKSEVRTHQAVISGKLAPTLVIQNATYLNHGVKAWRTANIWISGDRIVYVGPEMPEQADAYHDATGQYIVPGYIEPHAHPFQLYNPASLAKFAAERGTSTLVNDNMLLLLEPTEQAFAQVEALADLPTSMYWWARLDAQTELDADSISIDNRRIQAWLKHPQVIQAGELTGWPRLSQGDDELLHWMQDAIKLGKPIEGHFPGASAKTLTKMALYGVTSDHEAMTVEEAMTRLELGYTTTIRYSSIRPDLPDIFKGLVEAGLTQFDKVLVTTDGSTPSFYKAGMMDETIRLMLEAGIPVEEAYRIASYNAARHFNLDHLLGSIAPGRIAHLNFLEAKDAPTPVAVLARGTWVRQADIPCYPAEALDAVYALMPRSEVQVSLTEQDFSFSMPVGLEMVNSVIMKLYQVEHDTSVPVLPTGCDESFLMLLDREGKWRLNTVLKNFATQVGGLVSSYSISGDILMIGKSKRDMQVAFDRMKAFGGGIVLVEDGEVIAEVPLTLMGQTSDLPLEDLIVQETALREALFERGYAFEDPVYTLLFLASTHLPYVRITPQGIYEVLRKKVLFPAILR</sequence>
<dbReference type="InterPro" id="IPR032466">
    <property type="entry name" value="Metal_Hydrolase"/>
</dbReference>
<dbReference type="Pfam" id="PF13382">
    <property type="entry name" value="Adenine_deam_C"/>
    <property type="match status" value="1"/>
</dbReference>
<dbReference type="GO" id="GO:0000034">
    <property type="term" value="F:adenine deaminase activity"/>
    <property type="evidence" value="ECO:0007669"/>
    <property type="project" value="UniProtKB-EC"/>
</dbReference>
<dbReference type="InterPro" id="IPR011059">
    <property type="entry name" value="Metal-dep_hydrolase_composite"/>
</dbReference>
<dbReference type="EC" id="3.5.4.2" evidence="2"/>
<dbReference type="AlphaFoldDB" id="A0A0V8GCQ8"/>
<accession>A0A0V8GCQ8</accession>
<dbReference type="Proteomes" id="UP000053797">
    <property type="component" value="Unassembled WGS sequence"/>
</dbReference>
<dbReference type="SUPFAM" id="SSF51338">
    <property type="entry name" value="Composite domain of metallo-dependent hydrolases"/>
    <property type="match status" value="1"/>
</dbReference>
<organism evidence="7 10">
    <name type="scientific">Exiguobacterium indicum</name>
    <dbReference type="NCBI Taxonomy" id="296995"/>
    <lineage>
        <taxon>Bacteria</taxon>
        <taxon>Bacillati</taxon>
        <taxon>Bacillota</taxon>
        <taxon>Bacilli</taxon>
        <taxon>Bacillales</taxon>
        <taxon>Bacillales Family XII. Incertae Sedis</taxon>
        <taxon>Exiguobacterium</taxon>
    </lineage>
</organism>
<comment type="catalytic activity">
    <reaction evidence="4">
        <text>adenine + H2O + H(+) = hypoxanthine + NH4(+)</text>
        <dbReference type="Rhea" id="RHEA:23688"/>
        <dbReference type="ChEBI" id="CHEBI:15377"/>
        <dbReference type="ChEBI" id="CHEBI:15378"/>
        <dbReference type="ChEBI" id="CHEBI:16708"/>
        <dbReference type="ChEBI" id="CHEBI:17368"/>
        <dbReference type="ChEBI" id="CHEBI:28938"/>
        <dbReference type="EC" id="3.5.4.2"/>
    </reaction>
</comment>
<dbReference type="Gene3D" id="3.20.20.140">
    <property type="entry name" value="Metal-dependent hydrolases"/>
    <property type="match status" value="1"/>
</dbReference>
<keyword evidence="12" id="KW-1185">Reference proteome</keyword>
<dbReference type="EMBL" id="LNQL01000005">
    <property type="protein sequence ID" value="KSU48046.1"/>
    <property type="molecule type" value="Genomic_DNA"/>
</dbReference>
<dbReference type="RefSeq" id="WP_023467077.1">
    <property type="nucleotide sequence ID" value="NZ_FMYN01000005.1"/>
</dbReference>
<evidence type="ECO:0000259" key="5">
    <source>
        <dbReference type="Pfam" id="PF01979"/>
    </source>
</evidence>
<feature type="domain" description="Adenine deaminase C-terminal" evidence="6">
    <location>
        <begin position="427"/>
        <end position="570"/>
    </location>
</feature>
<evidence type="ECO:0000313" key="7">
    <source>
        <dbReference type="EMBL" id="KSU48046.1"/>
    </source>
</evidence>
<comment type="similarity">
    <text evidence="1">Belongs to the metallo-dependent hydrolases superfamily. Adenine deaminase family.</text>
</comment>
<name>A0A0V8GCQ8_9BACL</name>
<reference evidence="8 11" key="2">
    <citation type="journal article" date="2016" name="Front. Microbiol.">
        <title>Genomic Resource of Rice Seed Associated Bacteria.</title>
        <authorList>
            <person name="Midha S."/>
            <person name="Bansal K."/>
            <person name="Sharma S."/>
            <person name="Kumar N."/>
            <person name="Patil P.P."/>
            <person name="Chaudhry V."/>
            <person name="Patil P.B."/>
        </authorList>
    </citation>
    <scope>NUCLEOTIDE SEQUENCE [LARGE SCALE GENOMIC DNA]</scope>
    <source>
        <strain evidence="8 11">RSA11</strain>
    </source>
</reference>
<evidence type="ECO:0000313" key="8">
    <source>
        <dbReference type="EMBL" id="KTR26037.1"/>
    </source>
</evidence>
<dbReference type="PANTHER" id="PTHR11113">
    <property type="entry name" value="N-ACETYLGLUCOSAMINE-6-PHOSPHATE DEACETYLASE"/>
    <property type="match status" value="1"/>
</dbReference>
<dbReference type="Proteomes" id="UP001387110">
    <property type="component" value="Unassembled WGS sequence"/>
</dbReference>
<dbReference type="Gene3D" id="2.30.40.10">
    <property type="entry name" value="Urease, subunit C, domain 1"/>
    <property type="match status" value="1"/>
</dbReference>
<keyword evidence="3" id="KW-0378">Hydrolase</keyword>
<evidence type="ECO:0000259" key="6">
    <source>
        <dbReference type="Pfam" id="PF13382"/>
    </source>
</evidence>
<dbReference type="InterPro" id="IPR006680">
    <property type="entry name" value="Amidohydro-rel"/>
</dbReference>
<reference evidence="9 12" key="3">
    <citation type="submission" date="2023-12" db="EMBL/GenBank/DDBJ databases">
        <authorList>
            <person name="Easwaran N."/>
            <person name="Lazarus H.P.S."/>
        </authorList>
    </citation>
    <scope>NUCLEOTIDE SEQUENCE [LARGE SCALE GENOMIC DNA]</scope>
    <source>
        <strain evidence="9 12">VIT-2023</strain>
    </source>
</reference>
<dbReference type="SUPFAM" id="SSF51556">
    <property type="entry name" value="Metallo-dependent hydrolases"/>
    <property type="match status" value="1"/>
</dbReference>
<dbReference type="Proteomes" id="UP000072605">
    <property type="component" value="Unassembled WGS sequence"/>
</dbReference>
<gene>
    <name evidence="7" type="ORF">AS033_12955</name>
    <name evidence="8" type="ORF">RSA11_12585</name>
    <name evidence="9" type="ORF">SZL87_14885</name>
</gene>
<evidence type="ECO:0000313" key="11">
    <source>
        <dbReference type="Proteomes" id="UP000072605"/>
    </source>
</evidence>
<reference evidence="7 10" key="1">
    <citation type="journal article" date="2015" name="Int. J. Syst. Evol. Microbiol.">
        <title>Exiguobacterium enclense sp. nov., isolated from sediment.</title>
        <authorList>
            <person name="Dastager S.G."/>
            <person name="Mawlankar R."/>
            <person name="Sonalkar V.V."/>
            <person name="Thorat M.N."/>
            <person name="Mual P."/>
            <person name="Verma A."/>
            <person name="Krishnamurthi S."/>
            <person name="Tang S.K."/>
            <person name="Li W.J."/>
        </authorList>
    </citation>
    <scope>NUCLEOTIDE SEQUENCE [LARGE SCALE GENOMIC DNA]</scope>
    <source>
        <strain evidence="7 10">NIO-1109</strain>
    </source>
</reference>
<protein>
    <recommendedName>
        <fullName evidence="2">adenine deaminase</fullName>
        <ecNumber evidence="2">3.5.4.2</ecNumber>
    </recommendedName>
</protein>
<dbReference type="EMBL" id="JBAWKY010000005">
    <property type="protein sequence ID" value="MEI4463709.1"/>
    <property type="molecule type" value="Genomic_DNA"/>
</dbReference>
<evidence type="ECO:0000313" key="12">
    <source>
        <dbReference type="Proteomes" id="UP001387110"/>
    </source>
</evidence>
<feature type="domain" description="Amidohydrolase-related" evidence="5">
    <location>
        <begin position="78"/>
        <end position="361"/>
    </location>
</feature>
<dbReference type="Pfam" id="PF01979">
    <property type="entry name" value="Amidohydro_1"/>
    <property type="match status" value="1"/>
</dbReference>
<comment type="caution">
    <text evidence="7">The sequence shown here is derived from an EMBL/GenBank/DDBJ whole genome shotgun (WGS) entry which is preliminary data.</text>
</comment>
<dbReference type="InterPro" id="IPR026912">
    <property type="entry name" value="Adenine_deam_C"/>
</dbReference>
<proteinExistence type="inferred from homology"/>
<dbReference type="EMBL" id="LDQV01000028">
    <property type="protein sequence ID" value="KTR26037.1"/>
    <property type="molecule type" value="Genomic_DNA"/>
</dbReference>
<evidence type="ECO:0000256" key="3">
    <source>
        <dbReference type="ARBA" id="ARBA00022801"/>
    </source>
</evidence>
<evidence type="ECO:0000256" key="2">
    <source>
        <dbReference type="ARBA" id="ARBA00012782"/>
    </source>
</evidence>
<dbReference type="PANTHER" id="PTHR11113:SF6">
    <property type="entry name" value="ADENINE DEAMINASE YERA-RELATED"/>
    <property type="match status" value="1"/>
</dbReference>
<evidence type="ECO:0000313" key="9">
    <source>
        <dbReference type="EMBL" id="MEI4463709.1"/>
    </source>
</evidence>
<evidence type="ECO:0000256" key="1">
    <source>
        <dbReference type="ARBA" id="ARBA00006773"/>
    </source>
</evidence>